<comment type="caution">
    <text evidence="3">The sequence shown here is derived from an EMBL/GenBank/DDBJ whole genome shotgun (WGS) entry which is preliminary data.</text>
</comment>
<keyword evidence="4" id="KW-1185">Reference proteome</keyword>
<evidence type="ECO:0000313" key="3">
    <source>
        <dbReference type="EMBL" id="KAK4425098.1"/>
    </source>
</evidence>
<gene>
    <name evidence="3" type="ORF">Salat_1703600</name>
</gene>
<feature type="region of interest" description="Disordered" evidence="1">
    <location>
        <begin position="133"/>
        <end position="247"/>
    </location>
</feature>
<feature type="domain" description="Transposase (putative) gypsy type" evidence="2">
    <location>
        <begin position="45"/>
        <end position="97"/>
    </location>
</feature>
<dbReference type="EMBL" id="JACGWO010000006">
    <property type="protein sequence ID" value="KAK4425098.1"/>
    <property type="molecule type" value="Genomic_DNA"/>
</dbReference>
<evidence type="ECO:0000259" key="2">
    <source>
        <dbReference type="Pfam" id="PF04195"/>
    </source>
</evidence>
<accession>A0AAE1Y8M7</accession>
<name>A0AAE1Y8M7_9LAMI</name>
<dbReference type="Pfam" id="PF04195">
    <property type="entry name" value="Transposase_28"/>
    <property type="match status" value="1"/>
</dbReference>
<dbReference type="Proteomes" id="UP001293254">
    <property type="component" value="Unassembled WGS sequence"/>
</dbReference>
<protein>
    <recommendedName>
        <fullName evidence="2">Transposase (putative) gypsy type domain-containing protein</fullName>
    </recommendedName>
</protein>
<proteinExistence type="predicted"/>
<dbReference type="AlphaFoldDB" id="A0AAE1Y8M7"/>
<feature type="compositionally biased region" description="Low complexity" evidence="1">
    <location>
        <begin position="133"/>
        <end position="149"/>
    </location>
</feature>
<evidence type="ECO:0000313" key="4">
    <source>
        <dbReference type="Proteomes" id="UP001293254"/>
    </source>
</evidence>
<reference evidence="3" key="1">
    <citation type="submission" date="2020-06" db="EMBL/GenBank/DDBJ databases">
        <authorList>
            <person name="Li T."/>
            <person name="Hu X."/>
            <person name="Zhang T."/>
            <person name="Song X."/>
            <person name="Zhang H."/>
            <person name="Dai N."/>
            <person name="Sheng W."/>
            <person name="Hou X."/>
            <person name="Wei L."/>
        </authorList>
    </citation>
    <scope>NUCLEOTIDE SEQUENCE</scope>
    <source>
        <strain evidence="3">3651</strain>
        <tissue evidence="3">Leaf</tissue>
    </source>
</reference>
<reference evidence="3" key="2">
    <citation type="journal article" date="2024" name="Plant">
        <title>Genomic evolution and insights into agronomic trait innovations of Sesamum species.</title>
        <authorList>
            <person name="Miao H."/>
            <person name="Wang L."/>
            <person name="Qu L."/>
            <person name="Liu H."/>
            <person name="Sun Y."/>
            <person name="Le M."/>
            <person name="Wang Q."/>
            <person name="Wei S."/>
            <person name="Zheng Y."/>
            <person name="Lin W."/>
            <person name="Duan Y."/>
            <person name="Cao H."/>
            <person name="Xiong S."/>
            <person name="Wang X."/>
            <person name="Wei L."/>
            <person name="Li C."/>
            <person name="Ma Q."/>
            <person name="Ju M."/>
            <person name="Zhao R."/>
            <person name="Li G."/>
            <person name="Mu C."/>
            <person name="Tian Q."/>
            <person name="Mei H."/>
            <person name="Zhang T."/>
            <person name="Gao T."/>
            <person name="Zhang H."/>
        </authorList>
    </citation>
    <scope>NUCLEOTIDE SEQUENCE</scope>
    <source>
        <strain evidence="3">3651</strain>
    </source>
</reference>
<sequence>MSSKSILKIVNLLGLPKGFEILTPIEYQRVNNPPPGCVTVYVAQCVLGLRPFLLDVLVTLGIRPSQLNPNSYRLVIGFLLCCQLYHIEPTVENFLGFHPIPDTYTGPESRYFRLQTMMNRAVVRKFLPENVPSNPLSSSSMRSVLAPPSNIQLSGRGRSSFRTPPVVGPSSVSPSLTPTGHADPSLETPVIEVETSSEGDIIPAPSPPPFVSLSEVGSSSQKRPRVEKAPLEASQVEEAPSSDPTQAAGLFLLPSAKFKFQEEISSLKTRLEEKDRQISVQAMEMESLCTTSLQSLFEGREEGSQAGHSAAVAAYKASPEYAEEVFRQGSSFYADGFTVCAEQFKNLGNLPPDFDFSFLDVRPDGLAGLGVWGLRSSGFFLLFFG</sequence>
<evidence type="ECO:0000256" key="1">
    <source>
        <dbReference type="SAM" id="MobiDB-lite"/>
    </source>
</evidence>
<organism evidence="3 4">
    <name type="scientific">Sesamum alatum</name>
    <dbReference type="NCBI Taxonomy" id="300844"/>
    <lineage>
        <taxon>Eukaryota</taxon>
        <taxon>Viridiplantae</taxon>
        <taxon>Streptophyta</taxon>
        <taxon>Embryophyta</taxon>
        <taxon>Tracheophyta</taxon>
        <taxon>Spermatophyta</taxon>
        <taxon>Magnoliopsida</taxon>
        <taxon>eudicotyledons</taxon>
        <taxon>Gunneridae</taxon>
        <taxon>Pentapetalae</taxon>
        <taxon>asterids</taxon>
        <taxon>lamiids</taxon>
        <taxon>Lamiales</taxon>
        <taxon>Pedaliaceae</taxon>
        <taxon>Sesamum</taxon>
    </lineage>
</organism>
<feature type="compositionally biased region" description="Low complexity" evidence="1">
    <location>
        <begin position="163"/>
        <end position="180"/>
    </location>
</feature>
<dbReference type="InterPro" id="IPR007321">
    <property type="entry name" value="Transposase_28"/>
</dbReference>